<evidence type="ECO:0008006" key="3">
    <source>
        <dbReference type="Google" id="ProtNLM"/>
    </source>
</evidence>
<dbReference type="Proteomes" id="UP000309561">
    <property type="component" value="Unassembled WGS sequence"/>
</dbReference>
<dbReference type="OrthoDB" id="5368508at2"/>
<evidence type="ECO:0000313" key="2">
    <source>
        <dbReference type="Proteomes" id="UP000309561"/>
    </source>
</evidence>
<reference evidence="1 2" key="1">
    <citation type="submission" date="2019-04" db="EMBL/GenBank/DDBJ databases">
        <title>Sulfurimonas crateris sp. nov. a facultative anaerobic sulfur-oxidizing chemolithautotrophic bacterium isolated from a terrestrial mud vulcano.</title>
        <authorList>
            <person name="Ratnikova N.M."/>
            <person name="Slobodkin A.I."/>
            <person name="Merkel A.Y."/>
            <person name="Novikov A."/>
            <person name="Bonch-Osmolovskaya E.A."/>
            <person name="Slobodkina G.B."/>
        </authorList>
    </citation>
    <scope>NUCLEOTIDE SEQUENCE [LARGE SCALE GENOMIC DNA]</scope>
    <source>
        <strain evidence="1 2">SN118</strain>
    </source>
</reference>
<dbReference type="Pfam" id="PF14284">
    <property type="entry name" value="PcfJ"/>
    <property type="match status" value="1"/>
</dbReference>
<dbReference type="EMBL" id="SZPX01000006">
    <property type="protein sequence ID" value="TKI69036.1"/>
    <property type="molecule type" value="Genomic_DNA"/>
</dbReference>
<dbReference type="InterPro" id="IPR025586">
    <property type="entry name" value="PcfJ"/>
</dbReference>
<gene>
    <name evidence="1" type="ORF">FCU45_08735</name>
</gene>
<accession>A0A4U2Z478</accession>
<dbReference type="AlphaFoldDB" id="A0A4U2Z478"/>
<sequence>MQMKTAIPWKTTIDINTTRNLFSCNNEKLPYEIELYICSCGLQKRIIKQAKKELEQYQCSECGNDVFYDALYYISNHAWYVPIEKIPFYDLLQENLKIEIEHSTDENNLLFLLNLQIPNFIDLSSEKVEYYDKTIYSLFVDKNGRSNEKPMVEFDLDFLIDDHYFYGKDPSQSEVINRHPLLAFFKKQMLQLLIKHPLCDDLALVKYDCTSIKDISFFLAYPHLKEYGFIAWQEVLLLPDNKPLTIKQGLEYVLSYRKEKSLQKAVFQDYKEQISTIKKYNFYYIFSVCKYISDVNIATRMVTLKFEDEWIENRSYEGIEELFAYLSQTYTQKQIEMLMNDFSCKAAYLFFDTLEMFSQFDDEMIQKIEKVKPRCLEFHDVITYIHRRLVHEKLFEVSFEYSVAQKRGCVIKEPYSVQLPQNGLELYEWSVALQNCLSGYGELIKNKRTTVYGFFKDGVLHMAVEVKNNQIVQASSKQNQKLSREDTNIIKAWFDEYVSQKNIKIPPI</sequence>
<comment type="caution">
    <text evidence="1">The sequence shown here is derived from an EMBL/GenBank/DDBJ whole genome shotgun (WGS) entry which is preliminary data.</text>
</comment>
<evidence type="ECO:0000313" key="1">
    <source>
        <dbReference type="EMBL" id="TKI69036.1"/>
    </source>
</evidence>
<name>A0A4U2Z478_9BACT</name>
<protein>
    <recommendedName>
        <fullName evidence="3">PcfJ-like protein</fullName>
    </recommendedName>
</protein>
<organism evidence="1 2">
    <name type="scientific">Sulfurimonas crateris</name>
    <dbReference type="NCBI Taxonomy" id="2574727"/>
    <lineage>
        <taxon>Bacteria</taxon>
        <taxon>Pseudomonadati</taxon>
        <taxon>Campylobacterota</taxon>
        <taxon>Epsilonproteobacteria</taxon>
        <taxon>Campylobacterales</taxon>
        <taxon>Sulfurimonadaceae</taxon>
        <taxon>Sulfurimonas</taxon>
    </lineage>
</organism>
<keyword evidence="2" id="KW-1185">Reference proteome</keyword>
<proteinExistence type="predicted"/>